<comment type="caution">
    <text evidence="2">The sequence shown here is derived from an EMBL/GenBank/DDBJ whole genome shotgun (WGS) entry which is preliminary data.</text>
</comment>
<gene>
    <name evidence="2" type="ORF">LNAT_P1305</name>
</gene>
<organism evidence="2 3">
    <name type="scientific">Lebetimonas natsushimae</name>
    <dbReference type="NCBI Taxonomy" id="1936991"/>
    <lineage>
        <taxon>Bacteria</taxon>
        <taxon>Pseudomonadati</taxon>
        <taxon>Campylobacterota</taxon>
        <taxon>Epsilonproteobacteria</taxon>
        <taxon>Nautiliales</taxon>
        <taxon>Nautiliaceae</taxon>
        <taxon>Lebetimonas</taxon>
    </lineage>
</organism>
<evidence type="ECO:0000256" key="1">
    <source>
        <dbReference type="SAM" id="Coils"/>
    </source>
</evidence>
<dbReference type="OrthoDB" id="1397020at2"/>
<keyword evidence="3" id="KW-1185">Reference proteome</keyword>
<evidence type="ECO:0000313" key="2">
    <source>
        <dbReference type="EMBL" id="GAX88008.1"/>
    </source>
</evidence>
<protein>
    <submittedName>
        <fullName evidence="2">CRISPR-associated protein Csh1</fullName>
    </submittedName>
</protein>
<dbReference type="Proteomes" id="UP000217944">
    <property type="component" value="Unassembled WGS sequence"/>
</dbReference>
<name>A0A292YER4_9BACT</name>
<dbReference type="EMBL" id="BDME01000002">
    <property type="protein sequence ID" value="GAX88008.1"/>
    <property type="molecule type" value="Genomic_DNA"/>
</dbReference>
<dbReference type="RefSeq" id="WP_096259632.1">
    <property type="nucleotide sequence ID" value="NZ_BDME01000002.1"/>
</dbReference>
<reference evidence="2 3" key="1">
    <citation type="journal article" date="2017" name="Syst. Appl. Microbiol.">
        <title>Lebetimonas natsushimae sp. nov., a novel strictly anaerobic, moderately thermophilic chemoautotroph isolated from a deep-sea hydrothermal vent polychaete nest in the Mid-Okinawa Trough.</title>
        <authorList>
            <person name="Nagata R."/>
            <person name="Takaki Y."/>
            <person name="Tame A."/>
            <person name="Nunoura T."/>
            <person name="Muto H."/>
            <person name="Mino S."/>
            <person name="Sawayama S."/>
            <person name="Takai K."/>
            <person name="Nakagawa S."/>
        </authorList>
    </citation>
    <scope>NUCLEOTIDE SEQUENCE [LARGE SCALE GENOMIC DNA]</scope>
    <source>
        <strain evidence="2 3">HS1857</strain>
    </source>
</reference>
<sequence>MIKDIINNLDIDFEKAIIDNYQLKDGLYVKINERFEFFIYKKPKKDDKEKGLKDLKGNIRIEEYKWFAKRDYLSSYLNSNKAIDPPAKKIHSNNYLTLFAKAKEFNDENKSHFISKLYDGLKDFHIFTKREEKKIIESFKDYIFSENRQKDIENKKKKFLEIFDEIKEKKSLIKDNEYIKIFFDEDIKKYEKEANIYFVLKIFNKIETIKEIEGEIYGLSDFNMGLNAKKPYLTHKTRGFELPFMVKKDEVFLLKKLFDLLKYQNKPIDIAADKDKNGIFVVKHSKNDQAEITEFDILIKGNRLNQSFVYRYFLENKEEEEIKTYNSLFELIDKTLYNGTLKNNLFGDVYNKLAKELQNLIYLTRDAMLLIKKGDLKPLFVINKKYTDRFIEFYLRQNREDKAKEILNLELSLLNYQGDNMDIKKSLKEMENKIVSLEELSEDEFFILAGQIIRYLLNQSEKKDKRADMIEPFLRASKVKKLKQEIETLYFNYKHKIPLNFQKFNNALALVEGFGGDKVKKDKLLVGILSDNIFYKKDEK</sequence>
<feature type="coiled-coil region" evidence="1">
    <location>
        <begin position="413"/>
        <end position="443"/>
    </location>
</feature>
<dbReference type="AlphaFoldDB" id="A0A292YER4"/>
<accession>A0A292YER4</accession>
<keyword evidence="1" id="KW-0175">Coiled coil</keyword>
<evidence type="ECO:0000313" key="3">
    <source>
        <dbReference type="Proteomes" id="UP000217944"/>
    </source>
</evidence>
<proteinExistence type="predicted"/>